<keyword evidence="5 7" id="KW-0413">Isomerase</keyword>
<dbReference type="EMBL" id="CP102294">
    <property type="protein sequence ID" value="UWN56653.1"/>
    <property type="molecule type" value="Genomic_DNA"/>
</dbReference>
<comment type="catalytic activity">
    <reaction evidence="1 7">
        <text>L-glutamate = D-glutamate</text>
        <dbReference type="Rhea" id="RHEA:12813"/>
        <dbReference type="ChEBI" id="CHEBI:29985"/>
        <dbReference type="ChEBI" id="CHEBI:29986"/>
        <dbReference type="EC" id="5.1.1.3"/>
    </reaction>
</comment>
<keyword evidence="9" id="KW-1185">Reference proteome</keyword>
<feature type="binding site" evidence="7">
    <location>
        <begin position="10"/>
        <end position="11"/>
    </location>
    <ligand>
        <name>substrate</name>
    </ligand>
</feature>
<evidence type="ECO:0000256" key="6">
    <source>
        <dbReference type="ARBA" id="ARBA00023316"/>
    </source>
</evidence>
<dbReference type="GO" id="GO:0008881">
    <property type="term" value="F:glutamate racemase activity"/>
    <property type="evidence" value="ECO:0007669"/>
    <property type="project" value="UniProtKB-EC"/>
</dbReference>
<dbReference type="SUPFAM" id="SSF53681">
    <property type="entry name" value="Aspartate/glutamate racemase"/>
    <property type="match status" value="2"/>
</dbReference>
<dbReference type="GeneID" id="82891729"/>
<organism evidence="8 9">
    <name type="scientific">Alistipes ihumii AP11</name>
    <dbReference type="NCBI Taxonomy" id="1211813"/>
    <lineage>
        <taxon>Bacteria</taxon>
        <taxon>Pseudomonadati</taxon>
        <taxon>Bacteroidota</taxon>
        <taxon>Bacteroidia</taxon>
        <taxon>Bacteroidales</taxon>
        <taxon>Rikenellaceae</taxon>
        <taxon>Alistipes</taxon>
    </lineage>
</organism>
<evidence type="ECO:0000256" key="5">
    <source>
        <dbReference type="ARBA" id="ARBA00023235"/>
    </source>
</evidence>
<evidence type="ECO:0000256" key="3">
    <source>
        <dbReference type="ARBA" id="ARBA00022960"/>
    </source>
</evidence>
<feature type="active site" description="Proton donor/acceptor" evidence="7">
    <location>
        <position position="73"/>
    </location>
</feature>
<dbReference type="RefSeq" id="WP_019246637.1">
    <property type="nucleotide sequence ID" value="NZ_CAPH01000018.1"/>
</dbReference>
<dbReference type="InterPro" id="IPR033134">
    <property type="entry name" value="Asp/Glu_racemase_AS_2"/>
</dbReference>
<dbReference type="NCBIfam" id="TIGR00067">
    <property type="entry name" value="glut_race"/>
    <property type="match status" value="1"/>
</dbReference>
<dbReference type="InterPro" id="IPR001920">
    <property type="entry name" value="Asp/Glu_race"/>
</dbReference>
<gene>
    <name evidence="7 8" type="primary">murI</name>
    <name evidence="8" type="ORF">NQ491_08305</name>
</gene>
<dbReference type="PANTHER" id="PTHR21198:SF2">
    <property type="entry name" value="GLUTAMATE RACEMASE"/>
    <property type="match status" value="1"/>
</dbReference>
<feature type="active site" description="Proton donor/acceptor" evidence="7">
    <location>
        <position position="183"/>
    </location>
</feature>
<keyword evidence="6 7" id="KW-0961">Cell wall biogenesis/degradation</keyword>
<dbReference type="Proteomes" id="UP001059295">
    <property type="component" value="Chromosome"/>
</dbReference>
<feature type="binding site" evidence="7">
    <location>
        <begin position="184"/>
        <end position="185"/>
    </location>
    <ligand>
        <name>substrate</name>
    </ligand>
</feature>
<dbReference type="Pfam" id="PF01177">
    <property type="entry name" value="Asp_Glu_race"/>
    <property type="match status" value="1"/>
</dbReference>
<dbReference type="HAMAP" id="MF_00258">
    <property type="entry name" value="Glu_racemase"/>
    <property type="match status" value="1"/>
</dbReference>
<evidence type="ECO:0000256" key="2">
    <source>
        <dbReference type="ARBA" id="ARBA00013090"/>
    </source>
</evidence>
<comment type="similarity">
    <text evidence="7">Belongs to the aspartate/glutamate racemases family.</text>
</comment>
<dbReference type="EC" id="5.1.1.3" evidence="2 7"/>
<comment type="function">
    <text evidence="7">Provides the (R)-glutamate required for cell wall biosynthesis.</text>
</comment>
<dbReference type="PROSITE" id="PS00924">
    <property type="entry name" value="ASP_GLU_RACEMASE_2"/>
    <property type="match status" value="1"/>
</dbReference>
<protein>
    <recommendedName>
        <fullName evidence="2 7">Glutamate racemase</fullName>
        <ecNumber evidence="2 7">5.1.1.3</ecNumber>
    </recommendedName>
</protein>
<accession>A0ABY5UXC9</accession>
<comment type="pathway">
    <text evidence="7">Cell wall biogenesis; peptidoglycan biosynthesis.</text>
</comment>
<keyword evidence="3 7" id="KW-0133">Cell shape</keyword>
<comment type="caution">
    <text evidence="7">Lacks conserved residue(s) required for the propagation of feature annotation.</text>
</comment>
<dbReference type="Gene3D" id="3.40.50.1860">
    <property type="match status" value="2"/>
</dbReference>
<dbReference type="InterPro" id="IPR015942">
    <property type="entry name" value="Asp/Glu/hydantoin_racemase"/>
</dbReference>
<evidence type="ECO:0000256" key="1">
    <source>
        <dbReference type="ARBA" id="ARBA00001602"/>
    </source>
</evidence>
<dbReference type="PANTHER" id="PTHR21198">
    <property type="entry name" value="GLUTAMATE RACEMASE"/>
    <property type="match status" value="1"/>
</dbReference>
<evidence type="ECO:0000313" key="8">
    <source>
        <dbReference type="EMBL" id="UWN56653.1"/>
    </source>
</evidence>
<proteinExistence type="inferred from homology"/>
<evidence type="ECO:0000256" key="4">
    <source>
        <dbReference type="ARBA" id="ARBA00022984"/>
    </source>
</evidence>
<reference evidence="8" key="1">
    <citation type="journal article" date="2022" name="Cell">
        <title>Design, construction, and in vivo augmentation of a complex gut microbiome.</title>
        <authorList>
            <person name="Cheng A.G."/>
            <person name="Ho P.Y."/>
            <person name="Aranda-Diaz A."/>
            <person name="Jain S."/>
            <person name="Yu F.B."/>
            <person name="Meng X."/>
            <person name="Wang M."/>
            <person name="Iakiviak M."/>
            <person name="Nagashima K."/>
            <person name="Zhao A."/>
            <person name="Murugkar P."/>
            <person name="Patil A."/>
            <person name="Atabakhsh K."/>
            <person name="Weakley A."/>
            <person name="Yan J."/>
            <person name="Brumbaugh A.R."/>
            <person name="Higginbottom S."/>
            <person name="Dimas A."/>
            <person name="Shiver A.L."/>
            <person name="Deutschbauer A."/>
            <person name="Neff N."/>
            <person name="Sonnenburg J.L."/>
            <person name="Huang K.C."/>
            <person name="Fischbach M.A."/>
        </authorList>
    </citation>
    <scope>NUCLEOTIDE SEQUENCE</scope>
    <source>
        <strain evidence="8">AP11</strain>
    </source>
</reference>
<keyword evidence="4 7" id="KW-0573">Peptidoglycan synthesis</keyword>
<sequence length="261" mass="29099">MNDAPIGVFDSGLGGLTVWSELRRRLPRESLLYYGDGKNCPYGDKTREQVTEAVDFAVRRLVDRGVKLIVVACNAATAMAIDHLRAAYPIPFVGLEPAVKPAALSSRSGVIGILATAATLRGRLFRETSRRYEDRVRIIARVGEGFVELVEQNRERTEEAYRRVERLLEPMIEAGADRIVLGCTHYPFLSEAMHRVIGDRDVRLVNPAAAVEQRTEALLREGGIEASGGSRPVYEFMTSADEAYRQRLAAKSEEARTMRFE</sequence>
<evidence type="ECO:0000256" key="7">
    <source>
        <dbReference type="HAMAP-Rule" id="MF_00258"/>
    </source>
</evidence>
<name>A0ABY5UXC9_9BACT</name>
<dbReference type="InterPro" id="IPR004391">
    <property type="entry name" value="Glu_race"/>
</dbReference>
<feature type="binding site" evidence="7">
    <location>
        <begin position="42"/>
        <end position="43"/>
    </location>
    <ligand>
        <name>substrate</name>
    </ligand>
</feature>
<evidence type="ECO:0000313" key="9">
    <source>
        <dbReference type="Proteomes" id="UP001059295"/>
    </source>
</evidence>